<comment type="caution">
    <text evidence="3">The sequence shown here is derived from an EMBL/GenBank/DDBJ whole genome shotgun (WGS) entry which is preliminary data.</text>
</comment>
<keyword evidence="2" id="KW-1133">Transmembrane helix</keyword>
<evidence type="ECO:0000313" key="3">
    <source>
        <dbReference type="EMBL" id="KFN08381.1"/>
    </source>
</evidence>
<keyword evidence="2" id="KW-0812">Transmembrane</keyword>
<reference evidence="3 4" key="1">
    <citation type="submission" date="2014-04" db="EMBL/GenBank/DDBJ databases">
        <authorList>
            <person name="Bishop-Lilly K.A."/>
            <person name="Broomall S.M."/>
            <person name="Chain P.S."/>
            <person name="Chertkov O."/>
            <person name="Coyne S.R."/>
            <person name="Daligault H.E."/>
            <person name="Davenport K.W."/>
            <person name="Erkkila T."/>
            <person name="Frey K.G."/>
            <person name="Gibbons H.S."/>
            <person name="Gu W."/>
            <person name="Jaissle J."/>
            <person name="Johnson S.L."/>
            <person name="Koroleva G.I."/>
            <person name="Ladner J.T."/>
            <person name="Lo C.-C."/>
            <person name="Minogue T.D."/>
            <person name="Munk C."/>
            <person name="Palacios G.F."/>
            <person name="Redden C.L."/>
            <person name="Rosenzweig C.N."/>
            <person name="Scholz M.B."/>
            <person name="Teshima H."/>
            <person name="Xu Y."/>
        </authorList>
    </citation>
    <scope>NUCLEOTIDE SEQUENCE [LARGE SCALE GENOMIC DNA]</scope>
    <source>
        <strain evidence="3 4">8244</strain>
    </source>
</reference>
<accession>A0A090ZW45</accession>
<dbReference type="GeneID" id="77007658"/>
<keyword evidence="4" id="KW-1185">Reference proteome</keyword>
<dbReference type="HOGENOM" id="CLU_631289_0_0_9"/>
<dbReference type="Proteomes" id="UP000029278">
    <property type="component" value="Unassembled WGS sequence"/>
</dbReference>
<dbReference type="EMBL" id="JMQA01000029">
    <property type="protein sequence ID" value="KFN08381.1"/>
    <property type="molecule type" value="Genomic_DNA"/>
</dbReference>
<name>A0A090ZW45_PAEMA</name>
<evidence type="ECO:0000313" key="4">
    <source>
        <dbReference type="Proteomes" id="UP000029278"/>
    </source>
</evidence>
<evidence type="ECO:0000256" key="1">
    <source>
        <dbReference type="SAM" id="MobiDB-lite"/>
    </source>
</evidence>
<protein>
    <submittedName>
        <fullName evidence="3">Uncharacterized protein</fullName>
    </submittedName>
</protein>
<evidence type="ECO:0000256" key="2">
    <source>
        <dbReference type="SAM" id="Phobius"/>
    </source>
</evidence>
<dbReference type="STRING" id="44252.DJ90_1766"/>
<proteinExistence type="predicted"/>
<sequence>MHEWKPEWDQRLARPPFKQRRFGPDMMERVERRLPSALQKRSRKAWIQAVVVIVPALLLVLGGGIWFGSRAEPTAVSSDNGPGPVTQGGGTFRSGFEPGQGGDFDWWNSAENAVKQGSDRTLVTLAKALLQRQLGVWGGPTPDIWENPEVKQALERYDVSSPWVYEVYIDSISAADAHTVYSLRLGLRDSIPTVFQETIDVYIRADTQKISRIELVSTDETGTRDDEGAATGPGEGKNVVLKEDAELGLKITGILHRDKGMIQPIHVRYGAAEKTFDDWSNVSNESYYPQAAMLPAGDGEQVLAVILTTGYGTGVHESELKLLRSNLTDVSAADPVLVAETELTADMTAEEGKRTYRFTLAGETRTFEYQEEDAGFWLDQPALGNIVRYSVERNTLYASVPIQVSPAEFPVSIRLRYKFDGAVFTVAEASFEDNF</sequence>
<feature type="transmembrane region" description="Helical" evidence="2">
    <location>
        <begin position="45"/>
        <end position="67"/>
    </location>
</feature>
<dbReference type="OrthoDB" id="2696313at2"/>
<dbReference type="RefSeq" id="WP_036623608.1">
    <property type="nucleotide sequence ID" value="NZ_BGML01000017.1"/>
</dbReference>
<dbReference type="AlphaFoldDB" id="A0A090ZW45"/>
<organism evidence="3 4">
    <name type="scientific">Paenibacillus macerans</name>
    <name type="common">Bacillus macerans</name>
    <dbReference type="NCBI Taxonomy" id="44252"/>
    <lineage>
        <taxon>Bacteria</taxon>
        <taxon>Bacillati</taxon>
        <taxon>Bacillota</taxon>
        <taxon>Bacilli</taxon>
        <taxon>Bacillales</taxon>
        <taxon>Paenibacillaceae</taxon>
        <taxon>Paenibacillus</taxon>
    </lineage>
</organism>
<dbReference type="PATRIC" id="fig|44252.3.peg.3370"/>
<gene>
    <name evidence="3" type="ORF">DJ90_1766</name>
</gene>
<feature type="region of interest" description="Disordered" evidence="1">
    <location>
        <begin position="74"/>
        <end position="94"/>
    </location>
</feature>
<keyword evidence="2" id="KW-0472">Membrane</keyword>